<comment type="caution">
    <text evidence="2">The sequence shown here is derived from an EMBL/GenBank/DDBJ whole genome shotgun (WGS) entry which is preliminary data.</text>
</comment>
<evidence type="ECO:0000256" key="1">
    <source>
        <dbReference type="SAM" id="MobiDB-lite"/>
    </source>
</evidence>
<feature type="region of interest" description="Disordered" evidence="1">
    <location>
        <begin position="70"/>
        <end position="100"/>
    </location>
</feature>
<proteinExistence type="predicted"/>
<dbReference type="AlphaFoldDB" id="A0A5N5TI97"/>
<sequence>CTSRFTHANRHCNDHPTAALKRTSETSLSGLVEAPECTEEVLRWLEKYKQEKEERTPAKNVKIKREFEGTPVTPLTPQTPLTPLSDSDFFTPPVKRTKSKRGLGPLMEQEQRNMRVISHHRSPHQIYSSQISHSLNDNSFCFTQSPPDVTHNYVDENFYGDVCLPKPIPTSPLQARVLRNTQNLQTPVKPCIYRSFDLEGIKPLSEDDDGGCLSYQHTHFTNSNKGNHNPDVTALASPAAYLRPPDQFLEEASPPKKTIVRETQSTDMYVYDDSQDSVTSDSLSDVVLSVPQITSNYNYENEHRDNNGSPIGKSSCNVVCDDSSKDTWRMRQPKKRWLQEAQREGNLDETPQKKVTNSLLYSARDFCTENSETKDKLMGAMALVQLGLHPNEVHEDTLQPLNLTTNRC</sequence>
<reference evidence="2 3" key="1">
    <citation type="journal article" date="2019" name="PLoS Biol.">
        <title>Sex chromosomes control vertical transmission of feminizing Wolbachia symbionts in an isopod.</title>
        <authorList>
            <person name="Becking T."/>
            <person name="Chebbi M.A."/>
            <person name="Giraud I."/>
            <person name="Moumen B."/>
            <person name="Laverre T."/>
            <person name="Caubet Y."/>
            <person name="Peccoud J."/>
            <person name="Gilbert C."/>
            <person name="Cordaux R."/>
        </authorList>
    </citation>
    <scope>NUCLEOTIDE SEQUENCE [LARGE SCALE GENOMIC DNA]</scope>
    <source>
        <strain evidence="2">ANa2</strain>
        <tissue evidence="2">Whole body excluding digestive tract and cuticle</tissue>
    </source>
</reference>
<keyword evidence="3" id="KW-1185">Reference proteome</keyword>
<dbReference type="EMBL" id="SEYY01002096">
    <property type="protein sequence ID" value="KAB7504925.1"/>
    <property type="molecule type" value="Genomic_DNA"/>
</dbReference>
<feature type="compositionally biased region" description="Low complexity" evidence="1">
    <location>
        <begin position="70"/>
        <end position="84"/>
    </location>
</feature>
<organism evidence="2 3">
    <name type="scientific">Armadillidium nasatum</name>
    <dbReference type="NCBI Taxonomy" id="96803"/>
    <lineage>
        <taxon>Eukaryota</taxon>
        <taxon>Metazoa</taxon>
        <taxon>Ecdysozoa</taxon>
        <taxon>Arthropoda</taxon>
        <taxon>Crustacea</taxon>
        <taxon>Multicrustacea</taxon>
        <taxon>Malacostraca</taxon>
        <taxon>Eumalacostraca</taxon>
        <taxon>Peracarida</taxon>
        <taxon>Isopoda</taxon>
        <taxon>Oniscidea</taxon>
        <taxon>Crinocheta</taxon>
        <taxon>Armadillidiidae</taxon>
        <taxon>Armadillidium</taxon>
    </lineage>
</organism>
<name>A0A5N5TI97_9CRUS</name>
<protein>
    <submittedName>
        <fullName evidence="2">Uncharacterized protein</fullName>
    </submittedName>
</protein>
<evidence type="ECO:0000313" key="2">
    <source>
        <dbReference type="EMBL" id="KAB7504925.1"/>
    </source>
</evidence>
<gene>
    <name evidence="2" type="ORF">Anas_06283</name>
</gene>
<dbReference type="Proteomes" id="UP000326759">
    <property type="component" value="Unassembled WGS sequence"/>
</dbReference>
<dbReference type="OrthoDB" id="3437960at2759"/>
<accession>A0A5N5TI97</accession>
<evidence type="ECO:0000313" key="3">
    <source>
        <dbReference type="Proteomes" id="UP000326759"/>
    </source>
</evidence>
<feature type="non-terminal residue" evidence="2">
    <location>
        <position position="1"/>
    </location>
</feature>